<dbReference type="AlphaFoldDB" id="A0A9W9YSC5"/>
<comment type="caution">
    <text evidence="2">The sequence shown here is derived from an EMBL/GenBank/DDBJ whole genome shotgun (WGS) entry which is preliminary data.</text>
</comment>
<gene>
    <name evidence="2" type="ORF">OS493_005499</name>
</gene>
<dbReference type="EMBL" id="MU827303">
    <property type="protein sequence ID" value="KAJ7365392.1"/>
    <property type="molecule type" value="Genomic_DNA"/>
</dbReference>
<keyword evidence="3" id="KW-1185">Reference proteome</keyword>
<proteinExistence type="predicted"/>
<accession>A0A9W9YSC5</accession>
<sequence>MGSMTEPTSDFNWMKVRTCFALLLVNALLIIGISISASRRVHLHPKPSPTPNNLTTLQVPPCSGNGSSSENIRLQCVDMCKIPEEIQKALMKVQRYMETNMIVNSTGICQFAWKFNSRDNSMELFICN</sequence>
<evidence type="ECO:0000313" key="2">
    <source>
        <dbReference type="EMBL" id="KAJ7365392.1"/>
    </source>
</evidence>
<reference evidence="2" key="1">
    <citation type="submission" date="2023-01" db="EMBL/GenBank/DDBJ databases">
        <title>Genome assembly of the deep-sea coral Lophelia pertusa.</title>
        <authorList>
            <person name="Herrera S."/>
            <person name="Cordes E."/>
        </authorList>
    </citation>
    <scope>NUCLEOTIDE SEQUENCE</scope>
    <source>
        <strain evidence="2">USNM1676648</strain>
        <tissue evidence="2">Polyp</tissue>
    </source>
</reference>
<keyword evidence="1" id="KW-0472">Membrane</keyword>
<dbReference type="Proteomes" id="UP001163046">
    <property type="component" value="Unassembled WGS sequence"/>
</dbReference>
<protein>
    <submittedName>
        <fullName evidence="2">Uncharacterized protein</fullName>
    </submittedName>
</protein>
<keyword evidence="1" id="KW-0812">Transmembrane</keyword>
<evidence type="ECO:0000313" key="3">
    <source>
        <dbReference type="Proteomes" id="UP001163046"/>
    </source>
</evidence>
<feature type="transmembrane region" description="Helical" evidence="1">
    <location>
        <begin position="20"/>
        <end position="38"/>
    </location>
</feature>
<organism evidence="2 3">
    <name type="scientific">Desmophyllum pertusum</name>
    <dbReference type="NCBI Taxonomy" id="174260"/>
    <lineage>
        <taxon>Eukaryota</taxon>
        <taxon>Metazoa</taxon>
        <taxon>Cnidaria</taxon>
        <taxon>Anthozoa</taxon>
        <taxon>Hexacorallia</taxon>
        <taxon>Scleractinia</taxon>
        <taxon>Caryophylliina</taxon>
        <taxon>Caryophylliidae</taxon>
        <taxon>Desmophyllum</taxon>
    </lineage>
</organism>
<name>A0A9W9YSC5_9CNID</name>
<keyword evidence="1" id="KW-1133">Transmembrane helix</keyword>
<evidence type="ECO:0000256" key="1">
    <source>
        <dbReference type="SAM" id="Phobius"/>
    </source>
</evidence>